<organism evidence="2 3">
    <name type="scientific">Datura stramonium</name>
    <name type="common">Jimsonweed</name>
    <name type="synonym">Common thornapple</name>
    <dbReference type="NCBI Taxonomy" id="4076"/>
    <lineage>
        <taxon>Eukaryota</taxon>
        <taxon>Viridiplantae</taxon>
        <taxon>Streptophyta</taxon>
        <taxon>Embryophyta</taxon>
        <taxon>Tracheophyta</taxon>
        <taxon>Spermatophyta</taxon>
        <taxon>Magnoliopsida</taxon>
        <taxon>eudicotyledons</taxon>
        <taxon>Gunneridae</taxon>
        <taxon>Pentapetalae</taxon>
        <taxon>asterids</taxon>
        <taxon>lamiids</taxon>
        <taxon>Solanales</taxon>
        <taxon>Solanaceae</taxon>
        <taxon>Solanoideae</taxon>
        <taxon>Datureae</taxon>
        <taxon>Datura</taxon>
    </lineage>
</organism>
<keyword evidence="3" id="KW-1185">Reference proteome</keyword>
<gene>
    <name evidence="2" type="ORF">HAX54_005721</name>
</gene>
<feature type="compositionally biased region" description="Basic and acidic residues" evidence="1">
    <location>
        <begin position="10"/>
        <end position="22"/>
    </location>
</feature>
<comment type="caution">
    <text evidence="2">The sequence shown here is derived from an EMBL/GenBank/DDBJ whole genome shotgun (WGS) entry which is preliminary data.</text>
</comment>
<feature type="region of interest" description="Disordered" evidence="1">
    <location>
        <begin position="1"/>
        <end position="28"/>
    </location>
</feature>
<protein>
    <submittedName>
        <fullName evidence="2">Uncharacterized protein</fullName>
    </submittedName>
</protein>
<evidence type="ECO:0000313" key="2">
    <source>
        <dbReference type="EMBL" id="MCD7450378.1"/>
    </source>
</evidence>
<proteinExistence type="predicted"/>
<sequence>MESSDESDEAEAHHEDDSRADLETGGIIGIESEHVASVAGAYYGVTTTTAAGGGGGTTEPASAHASCGGGGSTGCGGPRTGGGGGGGLGRRASRHYLGVGLSRRW</sequence>
<dbReference type="Proteomes" id="UP000823775">
    <property type="component" value="Unassembled WGS sequence"/>
</dbReference>
<reference evidence="2 3" key="1">
    <citation type="journal article" date="2021" name="BMC Genomics">
        <title>Datura genome reveals duplications of psychoactive alkaloid biosynthetic genes and high mutation rate following tissue culture.</title>
        <authorList>
            <person name="Rajewski A."/>
            <person name="Carter-House D."/>
            <person name="Stajich J."/>
            <person name="Litt A."/>
        </authorList>
    </citation>
    <scope>NUCLEOTIDE SEQUENCE [LARGE SCALE GENOMIC DNA]</scope>
    <source>
        <strain evidence="2">AR-01</strain>
    </source>
</reference>
<dbReference type="EMBL" id="JACEIK010000129">
    <property type="protein sequence ID" value="MCD7450378.1"/>
    <property type="molecule type" value="Genomic_DNA"/>
</dbReference>
<feature type="compositionally biased region" description="Gly residues" evidence="1">
    <location>
        <begin position="67"/>
        <end position="89"/>
    </location>
</feature>
<evidence type="ECO:0000313" key="3">
    <source>
        <dbReference type="Proteomes" id="UP000823775"/>
    </source>
</evidence>
<evidence type="ECO:0000256" key="1">
    <source>
        <dbReference type="SAM" id="MobiDB-lite"/>
    </source>
</evidence>
<accession>A0ABS8RU77</accession>
<feature type="region of interest" description="Disordered" evidence="1">
    <location>
        <begin position="46"/>
        <end position="92"/>
    </location>
</feature>
<name>A0ABS8RU77_DATST</name>